<name>A0ABS4E152_9HYPH</name>
<keyword evidence="1" id="KW-0732">Signal</keyword>
<evidence type="ECO:0000313" key="2">
    <source>
        <dbReference type="EMBL" id="MBP1851673.1"/>
    </source>
</evidence>
<feature type="signal peptide" evidence="1">
    <location>
        <begin position="1"/>
        <end position="30"/>
    </location>
</feature>
<dbReference type="Proteomes" id="UP000759443">
    <property type="component" value="Unassembled WGS sequence"/>
</dbReference>
<proteinExistence type="predicted"/>
<sequence length="154" mass="15942">MAVLPRLRKLGWLALGPALFMSAGAFPAHAAGKDAATQQTVSREEQRIVKALAAKDSKSLQRSVSTLGAVIGAAMKRKQAGGEVTPCEMAAHSLGFAALSASEALAQKGDARQVLKDDATAAAGDFQTDMQACDKNNSRKTGNHAGVVKALRAL</sequence>
<gene>
    <name evidence="2" type="ORF">J2Z17_003121</name>
</gene>
<comment type="caution">
    <text evidence="2">The sequence shown here is derived from an EMBL/GenBank/DDBJ whole genome shotgun (WGS) entry which is preliminary data.</text>
</comment>
<reference evidence="2 3" key="1">
    <citation type="submission" date="2021-03" db="EMBL/GenBank/DDBJ databases">
        <title>Genomic Encyclopedia of Type Strains, Phase IV (KMG-IV): sequencing the most valuable type-strain genomes for metagenomic binning, comparative biology and taxonomic classification.</title>
        <authorList>
            <person name="Goeker M."/>
        </authorList>
    </citation>
    <scope>NUCLEOTIDE SEQUENCE [LARGE SCALE GENOMIC DNA]</scope>
    <source>
        <strain evidence="2 3">DSM 21600</strain>
    </source>
</reference>
<keyword evidence="3" id="KW-1185">Reference proteome</keyword>
<organism evidence="2 3">
    <name type="scientific">Rhizobium halophytocola</name>
    <dbReference type="NCBI Taxonomy" id="735519"/>
    <lineage>
        <taxon>Bacteria</taxon>
        <taxon>Pseudomonadati</taxon>
        <taxon>Pseudomonadota</taxon>
        <taxon>Alphaproteobacteria</taxon>
        <taxon>Hyphomicrobiales</taxon>
        <taxon>Rhizobiaceae</taxon>
        <taxon>Rhizobium/Agrobacterium group</taxon>
        <taxon>Rhizobium</taxon>
    </lineage>
</organism>
<evidence type="ECO:0000256" key="1">
    <source>
        <dbReference type="SAM" id="SignalP"/>
    </source>
</evidence>
<accession>A0ABS4E152</accession>
<dbReference type="RefSeq" id="WP_209946524.1">
    <property type="nucleotide sequence ID" value="NZ_JAGGJU010000008.1"/>
</dbReference>
<dbReference type="EMBL" id="JAGGJU010000008">
    <property type="protein sequence ID" value="MBP1851673.1"/>
    <property type="molecule type" value="Genomic_DNA"/>
</dbReference>
<protein>
    <submittedName>
        <fullName evidence="2">Uncharacterized protein</fullName>
    </submittedName>
</protein>
<feature type="chain" id="PRO_5046110665" evidence="1">
    <location>
        <begin position="31"/>
        <end position="154"/>
    </location>
</feature>
<evidence type="ECO:0000313" key="3">
    <source>
        <dbReference type="Proteomes" id="UP000759443"/>
    </source>
</evidence>